<protein>
    <submittedName>
        <fullName evidence="1">Uncharacterized protein</fullName>
    </submittedName>
</protein>
<accession>A0A1S8AC53</accession>
<dbReference type="AlphaFoldDB" id="A0A1S8AC53"/>
<proteinExistence type="predicted"/>
<organism evidence="1">
    <name type="scientific">Citrus limon</name>
    <name type="common">Lemon</name>
    <name type="synonym">Citrus medica var. limon</name>
    <dbReference type="NCBI Taxonomy" id="2708"/>
    <lineage>
        <taxon>Eukaryota</taxon>
        <taxon>Viridiplantae</taxon>
        <taxon>Streptophyta</taxon>
        <taxon>Embryophyta</taxon>
        <taxon>Tracheophyta</taxon>
        <taxon>Spermatophyta</taxon>
        <taxon>Magnoliopsida</taxon>
        <taxon>eudicotyledons</taxon>
        <taxon>Gunneridae</taxon>
        <taxon>Pentapetalae</taxon>
        <taxon>rosids</taxon>
        <taxon>malvids</taxon>
        <taxon>Sapindales</taxon>
        <taxon>Rutaceae</taxon>
        <taxon>Aurantioideae</taxon>
        <taxon>Citrus</taxon>
    </lineage>
</organism>
<evidence type="ECO:0000313" key="1">
    <source>
        <dbReference type="EMBL" id="JAV45021.1"/>
    </source>
</evidence>
<sequence>MAGDGDKTLVVWRNGACTQQLRGYWCGGVLAMRWLLGRLKAWRNG</sequence>
<reference evidence="1" key="1">
    <citation type="submission" date="2016-12" db="EMBL/GenBank/DDBJ databases">
        <title>Transcriptomic, proteomic, and metabolomic analysis of Citrus limon response to graft inoculation by Candidatus Liberibacter asiaticus.</title>
        <authorList>
            <person name="Ramsey J."/>
            <person name="Chin E."/>
            <person name="Chavez J."/>
            <person name="Saha S."/>
            <person name="Mischuk D."/>
            <person name="Mahoney J."/>
            <person name="Mohr J."/>
            <person name="Robison F."/>
            <person name="Godfrey K."/>
            <person name="Levesque C."/>
            <person name="Foster L."/>
            <person name="Xu Y."/>
            <person name="Strickler S."/>
            <person name="Fernandez-Pozo N."/>
            <person name="Polek M.L."/>
            <person name="Giovannoni J."/>
            <person name="Mueller L.A."/>
            <person name="Slupsky C."/>
            <person name="Bruce J."/>
            <person name="Cilia M."/>
        </authorList>
    </citation>
    <scope>NUCLEOTIDE SEQUENCE</scope>
</reference>
<dbReference type="EMBL" id="GFAY01000629">
    <property type="protein sequence ID" value="JAV45021.1"/>
    <property type="molecule type" value="Transcribed_RNA"/>
</dbReference>
<name>A0A1S8AC53_CITLI</name>